<proteinExistence type="predicted"/>
<dbReference type="InterPro" id="IPR018708">
    <property type="entry name" value="DUF2225"/>
</dbReference>
<feature type="domain" description="C2H2-type" evidence="1">
    <location>
        <begin position="13"/>
        <end position="40"/>
    </location>
</feature>
<dbReference type="InterPro" id="IPR013087">
    <property type="entry name" value="Znf_C2H2_type"/>
</dbReference>
<protein>
    <submittedName>
        <fullName evidence="2">DUF2225 domain-containing protein</fullName>
    </submittedName>
</protein>
<accession>A0ABV6GB89</accession>
<evidence type="ECO:0000313" key="3">
    <source>
        <dbReference type="Proteomes" id="UP001589854"/>
    </source>
</evidence>
<dbReference type="RefSeq" id="WP_378931451.1">
    <property type="nucleotide sequence ID" value="NZ_JBHLVO010000003.1"/>
</dbReference>
<evidence type="ECO:0000313" key="2">
    <source>
        <dbReference type="EMBL" id="MFC0270932.1"/>
    </source>
</evidence>
<sequence>MKNELDYLYDKQIDCPVCNKKYATKKVLSKYVRAHTHDSDFCSYYTSEKKQSTTLLCKCVSIMRILFV</sequence>
<evidence type="ECO:0000259" key="1">
    <source>
        <dbReference type="PROSITE" id="PS50157"/>
    </source>
</evidence>
<name>A0ABV6GB89_9BACI</name>
<dbReference type="EMBL" id="JBHLVO010000003">
    <property type="protein sequence ID" value="MFC0270932.1"/>
    <property type="molecule type" value="Genomic_DNA"/>
</dbReference>
<organism evidence="2 3">
    <name type="scientific">Metabacillus herbersteinensis</name>
    <dbReference type="NCBI Taxonomy" id="283816"/>
    <lineage>
        <taxon>Bacteria</taxon>
        <taxon>Bacillati</taxon>
        <taxon>Bacillota</taxon>
        <taxon>Bacilli</taxon>
        <taxon>Bacillales</taxon>
        <taxon>Bacillaceae</taxon>
        <taxon>Metabacillus</taxon>
    </lineage>
</organism>
<comment type="caution">
    <text evidence="2">The sequence shown here is derived from an EMBL/GenBank/DDBJ whole genome shotgun (WGS) entry which is preliminary data.</text>
</comment>
<dbReference type="PROSITE" id="PS50157">
    <property type="entry name" value="ZINC_FINGER_C2H2_2"/>
    <property type="match status" value="1"/>
</dbReference>
<gene>
    <name evidence="2" type="ORF">ACFFIX_05655</name>
</gene>
<keyword evidence="3" id="KW-1185">Reference proteome</keyword>
<dbReference type="Proteomes" id="UP001589854">
    <property type="component" value="Unassembled WGS sequence"/>
</dbReference>
<reference evidence="2 3" key="1">
    <citation type="submission" date="2024-09" db="EMBL/GenBank/DDBJ databases">
        <authorList>
            <person name="Sun Q."/>
            <person name="Mori K."/>
        </authorList>
    </citation>
    <scope>NUCLEOTIDE SEQUENCE [LARGE SCALE GENOMIC DNA]</scope>
    <source>
        <strain evidence="2 3">CCM 7228</strain>
    </source>
</reference>
<dbReference type="Pfam" id="PF09986">
    <property type="entry name" value="DUF2225"/>
    <property type="match status" value="1"/>
</dbReference>